<evidence type="ECO:0000256" key="2">
    <source>
        <dbReference type="ARBA" id="ARBA00007998"/>
    </source>
</evidence>
<proteinExistence type="inferred from homology"/>
<organism evidence="9 10">
    <name type="scientific">Bacillus oleivorans</name>
    <dbReference type="NCBI Taxonomy" id="1448271"/>
    <lineage>
        <taxon>Bacteria</taxon>
        <taxon>Bacillati</taxon>
        <taxon>Bacillota</taxon>
        <taxon>Bacilli</taxon>
        <taxon>Bacillales</taxon>
        <taxon>Bacillaceae</taxon>
        <taxon>Bacillus</taxon>
    </lineage>
</organism>
<accession>A0A285CSD8</accession>
<feature type="transmembrane region" description="Helical" evidence="8">
    <location>
        <begin position="306"/>
        <end position="325"/>
    </location>
</feature>
<evidence type="ECO:0000313" key="10">
    <source>
        <dbReference type="Proteomes" id="UP000219546"/>
    </source>
</evidence>
<gene>
    <name evidence="9" type="ORF">SAMN05877753_10468</name>
</gene>
<feature type="transmembrane region" description="Helical" evidence="8">
    <location>
        <begin position="220"/>
        <end position="240"/>
    </location>
</feature>
<keyword evidence="3" id="KW-0813">Transport</keyword>
<dbReference type="GO" id="GO:0009847">
    <property type="term" value="P:spore germination"/>
    <property type="evidence" value="ECO:0007669"/>
    <property type="project" value="InterPro"/>
</dbReference>
<dbReference type="PANTHER" id="PTHR34975:SF2">
    <property type="entry name" value="SPORE GERMINATION PROTEIN A2"/>
    <property type="match status" value="1"/>
</dbReference>
<dbReference type="InterPro" id="IPR004761">
    <property type="entry name" value="Spore_GerAB"/>
</dbReference>
<feature type="transmembrane region" description="Helical" evidence="8">
    <location>
        <begin position="43"/>
        <end position="63"/>
    </location>
</feature>
<dbReference type="NCBIfam" id="TIGR00912">
    <property type="entry name" value="2A0309"/>
    <property type="match status" value="1"/>
</dbReference>
<dbReference type="Pfam" id="PF03845">
    <property type="entry name" value="Spore_permease"/>
    <property type="match status" value="1"/>
</dbReference>
<keyword evidence="7 8" id="KW-0472">Membrane</keyword>
<comment type="similarity">
    <text evidence="2">Belongs to the amino acid-polyamine-organocation (APC) superfamily. Spore germination protein (SGP) (TC 2.A.3.9) family.</text>
</comment>
<feature type="transmembrane region" description="Helical" evidence="8">
    <location>
        <begin position="146"/>
        <end position="165"/>
    </location>
</feature>
<keyword evidence="5 8" id="KW-0812">Transmembrane</keyword>
<evidence type="ECO:0000256" key="1">
    <source>
        <dbReference type="ARBA" id="ARBA00004141"/>
    </source>
</evidence>
<dbReference type="EMBL" id="OAOP01000004">
    <property type="protein sequence ID" value="SNX70345.1"/>
    <property type="molecule type" value="Genomic_DNA"/>
</dbReference>
<dbReference type="OrthoDB" id="2380120at2"/>
<sequence>MIKYTKNDITLMQYIFLIHGVQTSIGVFRLTPNLAEKAGTDGWISLVLGYILTTIASLIIIQVMKKYPNGTIIDLLSHYFGKWIGKIAAILFGVYFGFLAILSFTGSIIYLQALVFPQLSALVISMLAAIPSYLIARNGVKVLGRYAEFVFFMITWVFFIFLIPFDRFHWLHLLPILKEGFTPILSAVRETIFPFSGFEIAFFLYPFLQRRQDAGKGIVIANTITMVTYLWFTLLLFAYFSPDGIALFHTPIIDFLKIIQFEFVERVDIIVLTLFSFKMSTNWIVLMYLTVFCSSQLMGHTDHKKHLRLFLSLILIVLIVYPPSFPRIGSLIKIAIPIIITVAYLLPAFLWAAVSIRSHMLRRKSG</sequence>
<evidence type="ECO:0000256" key="5">
    <source>
        <dbReference type="ARBA" id="ARBA00022692"/>
    </source>
</evidence>
<dbReference type="AlphaFoldDB" id="A0A285CSD8"/>
<comment type="subcellular location">
    <subcellularLocation>
        <location evidence="1">Membrane</location>
        <topology evidence="1">Multi-pass membrane protein</topology>
    </subcellularLocation>
</comment>
<feature type="transmembrane region" description="Helical" evidence="8">
    <location>
        <begin position="269"/>
        <end position="294"/>
    </location>
</feature>
<evidence type="ECO:0000256" key="7">
    <source>
        <dbReference type="ARBA" id="ARBA00023136"/>
    </source>
</evidence>
<name>A0A285CSD8_9BACI</name>
<feature type="transmembrane region" description="Helical" evidence="8">
    <location>
        <begin position="191"/>
        <end position="208"/>
    </location>
</feature>
<evidence type="ECO:0000256" key="4">
    <source>
        <dbReference type="ARBA" id="ARBA00022544"/>
    </source>
</evidence>
<feature type="transmembrane region" description="Helical" evidence="8">
    <location>
        <begin position="83"/>
        <end position="102"/>
    </location>
</feature>
<feature type="transmembrane region" description="Helical" evidence="8">
    <location>
        <begin position="108"/>
        <end position="134"/>
    </location>
</feature>
<keyword evidence="4" id="KW-0309">Germination</keyword>
<protein>
    <submittedName>
        <fullName evidence="9">Spore germination protein (Amino acid permease)</fullName>
    </submittedName>
</protein>
<dbReference type="Proteomes" id="UP000219546">
    <property type="component" value="Unassembled WGS sequence"/>
</dbReference>
<keyword evidence="10" id="KW-1185">Reference proteome</keyword>
<evidence type="ECO:0000256" key="8">
    <source>
        <dbReference type="SAM" id="Phobius"/>
    </source>
</evidence>
<feature type="transmembrane region" description="Helical" evidence="8">
    <location>
        <begin position="331"/>
        <end position="354"/>
    </location>
</feature>
<keyword evidence="6 8" id="KW-1133">Transmembrane helix</keyword>
<evidence type="ECO:0000256" key="3">
    <source>
        <dbReference type="ARBA" id="ARBA00022448"/>
    </source>
</evidence>
<dbReference type="PANTHER" id="PTHR34975">
    <property type="entry name" value="SPORE GERMINATION PROTEIN A2"/>
    <property type="match status" value="1"/>
</dbReference>
<evidence type="ECO:0000256" key="6">
    <source>
        <dbReference type="ARBA" id="ARBA00022989"/>
    </source>
</evidence>
<dbReference type="RefSeq" id="WP_097158476.1">
    <property type="nucleotide sequence ID" value="NZ_JBEPMQ010000010.1"/>
</dbReference>
<evidence type="ECO:0000313" key="9">
    <source>
        <dbReference type="EMBL" id="SNX70345.1"/>
    </source>
</evidence>
<dbReference type="GO" id="GO:0016020">
    <property type="term" value="C:membrane"/>
    <property type="evidence" value="ECO:0007669"/>
    <property type="project" value="UniProtKB-SubCell"/>
</dbReference>
<feature type="transmembrane region" description="Helical" evidence="8">
    <location>
        <begin position="12"/>
        <end position="31"/>
    </location>
</feature>
<reference evidence="9 10" key="1">
    <citation type="submission" date="2017-08" db="EMBL/GenBank/DDBJ databases">
        <authorList>
            <person name="de Groot N.N."/>
        </authorList>
    </citation>
    <scope>NUCLEOTIDE SEQUENCE [LARGE SCALE GENOMIC DNA]</scope>
    <source>
        <strain evidence="9 10">JC228</strain>
    </source>
</reference>
<dbReference type="Gene3D" id="1.20.1740.10">
    <property type="entry name" value="Amino acid/polyamine transporter I"/>
    <property type="match status" value="1"/>
</dbReference>